<dbReference type="EMBL" id="KK101486">
    <property type="protein sequence ID" value="KIZ00707.1"/>
    <property type="molecule type" value="Genomic_DNA"/>
</dbReference>
<feature type="region of interest" description="Disordered" evidence="1">
    <location>
        <begin position="197"/>
        <end position="218"/>
    </location>
</feature>
<gene>
    <name evidence="3" type="ORF">MNEG_7258</name>
</gene>
<dbReference type="GeneID" id="25740134"/>
<dbReference type="AlphaFoldDB" id="A0A0D2MJC7"/>
<dbReference type="SUPFAM" id="SSF52833">
    <property type="entry name" value="Thioredoxin-like"/>
    <property type="match status" value="1"/>
</dbReference>
<name>A0A0D2MJC7_9CHLO</name>
<feature type="domain" description="Thioredoxin" evidence="2">
    <location>
        <begin position="75"/>
        <end position="158"/>
    </location>
</feature>
<keyword evidence="4" id="KW-1185">Reference proteome</keyword>
<sequence>MAAPGSLAQHAVEQAVLSVAKRLEDQLDSQLHKLENLKDDDLERIRQKRVDEMRRQQDQAREWAARGHGQYTELHDERQFFKEVKGEERVVAHFYRDNWPCKVIDKHLELLCRKHLETKFIKINAEKSPYLTEKLKVWMLPTLALVRNEKVVDYVVGFDDLGGKDDFTTEMLEERLAAADAVKLDALAVGGAAQQKQQRSVRSGIYQRASDDEDSDFD</sequence>
<organism evidence="3 4">
    <name type="scientific">Monoraphidium neglectum</name>
    <dbReference type="NCBI Taxonomy" id="145388"/>
    <lineage>
        <taxon>Eukaryota</taxon>
        <taxon>Viridiplantae</taxon>
        <taxon>Chlorophyta</taxon>
        <taxon>core chlorophytes</taxon>
        <taxon>Chlorophyceae</taxon>
        <taxon>CS clade</taxon>
        <taxon>Sphaeropleales</taxon>
        <taxon>Selenastraceae</taxon>
        <taxon>Monoraphidium</taxon>
    </lineage>
</organism>
<evidence type="ECO:0000313" key="4">
    <source>
        <dbReference type="Proteomes" id="UP000054498"/>
    </source>
</evidence>
<dbReference type="RefSeq" id="XP_013899726.1">
    <property type="nucleotide sequence ID" value="XM_014044272.1"/>
</dbReference>
<dbReference type="InterPro" id="IPR036249">
    <property type="entry name" value="Thioredoxin-like_sf"/>
</dbReference>
<accession>A0A0D2MJC7</accession>
<dbReference type="KEGG" id="mng:MNEG_7258"/>
<dbReference type="InterPro" id="IPR013766">
    <property type="entry name" value="Thioredoxin_domain"/>
</dbReference>
<reference evidence="3 4" key="1">
    <citation type="journal article" date="2013" name="BMC Genomics">
        <title>Reconstruction of the lipid metabolism for the microalga Monoraphidium neglectum from its genome sequence reveals characteristics suitable for biofuel production.</title>
        <authorList>
            <person name="Bogen C."/>
            <person name="Al-Dilaimi A."/>
            <person name="Albersmeier A."/>
            <person name="Wichmann J."/>
            <person name="Grundmann M."/>
            <person name="Rupp O."/>
            <person name="Lauersen K.J."/>
            <person name="Blifernez-Klassen O."/>
            <person name="Kalinowski J."/>
            <person name="Goesmann A."/>
            <person name="Mussgnug J.H."/>
            <person name="Kruse O."/>
        </authorList>
    </citation>
    <scope>NUCLEOTIDE SEQUENCE [LARGE SCALE GENOMIC DNA]</scope>
    <source>
        <strain evidence="3 4">SAG 48.87</strain>
    </source>
</reference>
<dbReference type="STRING" id="145388.A0A0D2MJC7"/>
<evidence type="ECO:0000259" key="2">
    <source>
        <dbReference type="Pfam" id="PF00085"/>
    </source>
</evidence>
<evidence type="ECO:0000256" key="1">
    <source>
        <dbReference type="SAM" id="MobiDB-lite"/>
    </source>
</evidence>
<dbReference type="OrthoDB" id="10257948at2759"/>
<dbReference type="Proteomes" id="UP000054498">
    <property type="component" value="Unassembled WGS sequence"/>
</dbReference>
<evidence type="ECO:0000313" key="3">
    <source>
        <dbReference type="EMBL" id="KIZ00707.1"/>
    </source>
</evidence>
<dbReference type="PANTHER" id="PTHR21148">
    <property type="entry name" value="THIOREDOXIN DOMAIN-CONTAINING PROTEIN 9"/>
    <property type="match status" value="1"/>
</dbReference>
<proteinExistence type="predicted"/>
<dbReference type="CDD" id="cd02989">
    <property type="entry name" value="Phd_like_TxnDC9"/>
    <property type="match status" value="1"/>
</dbReference>
<dbReference type="Pfam" id="PF00085">
    <property type="entry name" value="Thioredoxin"/>
    <property type="match status" value="1"/>
</dbReference>
<dbReference type="Gene3D" id="3.40.30.10">
    <property type="entry name" value="Glutaredoxin"/>
    <property type="match status" value="1"/>
</dbReference>
<protein>
    <submittedName>
        <fullName evidence="3">Thioredoxin domain-containing protein 9 like protein</fullName>
    </submittedName>
</protein>